<comment type="caution">
    <text evidence="8">The sequence shown here is derived from an EMBL/GenBank/DDBJ whole genome shotgun (WGS) entry which is preliminary data.</text>
</comment>
<keyword evidence="6" id="KW-0732">Signal</keyword>
<evidence type="ECO:0000313" key="8">
    <source>
        <dbReference type="EMBL" id="MCW1916134.1"/>
    </source>
</evidence>
<keyword evidence="1 4" id="KW-0349">Heme</keyword>
<keyword evidence="3 4" id="KW-0408">Iron</keyword>
<dbReference type="Gene3D" id="2.130.10.10">
    <property type="entry name" value="YVTN repeat-like/Quinoprotein amine dehydrogenase"/>
    <property type="match status" value="2"/>
</dbReference>
<reference evidence="8" key="1">
    <citation type="submission" date="2022-10" db="EMBL/GenBank/DDBJ databases">
        <title>Luteolibacter sp. GHJ8, whole genome shotgun sequencing project.</title>
        <authorList>
            <person name="Zhao G."/>
            <person name="Shen L."/>
        </authorList>
    </citation>
    <scope>NUCLEOTIDE SEQUENCE</scope>
    <source>
        <strain evidence="8">GHJ8</strain>
    </source>
</reference>
<accession>A0ABT3G957</accession>
<feature type="chain" id="PRO_5045799718" description="Cytochrome c domain-containing protein" evidence="6">
    <location>
        <begin position="21"/>
        <end position="878"/>
    </location>
</feature>
<dbReference type="Proteomes" id="UP001165653">
    <property type="component" value="Unassembled WGS sequence"/>
</dbReference>
<name>A0ABT3G957_9BACT</name>
<dbReference type="InterPro" id="IPR011044">
    <property type="entry name" value="Quino_amine_DH_bsu"/>
</dbReference>
<keyword evidence="9" id="KW-1185">Reference proteome</keyword>
<dbReference type="InterPro" id="IPR009056">
    <property type="entry name" value="Cyt_c-like_dom"/>
</dbReference>
<evidence type="ECO:0000256" key="1">
    <source>
        <dbReference type="ARBA" id="ARBA00022617"/>
    </source>
</evidence>
<protein>
    <recommendedName>
        <fullName evidence="7">Cytochrome c domain-containing protein</fullName>
    </recommendedName>
</protein>
<dbReference type="Gene3D" id="1.10.760.10">
    <property type="entry name" value="Cytochrome c-like domain"/>
    <property type="match status" value="1"/>
</dbReference>
<organism evidence="8 9">
    <name type="scientific">Luteolibacter rhizosphaerae</name>
    <dbReference type="NCBI Taxonomy" id="2989719"/>
    <lineage>
        <taxon>Bacteria</taxon>
        <taxon>Pseudomonadati</taxon>
        <taxon>Verrucomicrobiota</taxon>
        <taxon>Verrucomicrobiia</taxon>
        <taxon>Verrucomicrobiales</taxon>
        <taxon>Verrucomicrobiaceae</taxon>
        <taxon>Luteolibacter</taxon>
    </lineage>
</organism>
<proteinExistence type="predicted"/>
<dbReference type="PANTHER" id="PTHR47197:SF3">
    <property type="entry name" value="DIHYDRO-HEME D1 DEHYDROGENASE"/>
    <property type="match status" value="1"/>
</dbReference>
<feature type="domain" description="Cytochrome c" evidence="7">
    <location>
        <begin position="581"/>
        <end position="690"/>
    </location>
</feature>
<feature type="signal peptide" evidence="6">
    <location>
        <begin position="1"/>
        <end position="20"/>
    </location>
</feature>
<dbReference type="NCBIfam" id="TIGR02276">
    <property type="entry name" value="beta_rpt_yvtn"/>
    <property type="match status" value="1"/>
</dbReference>
<dbReference type="PANTHER" id="PTHR47197">
    <property type="entry name" value="PROTEIN NIRF"/>
    <property type="match status" value="1"/>
</dbReference>
<evidence type="ECO:0000256" key="2">
    <source>
        <dbReference type="ARBA" id="ARBA00022723"/>
    </source>
</evidence>
<dbReference type="SUPFAM" id="SSF50969">
    <property type="entry name" value="YVTN repeat-like/Quinoprotein amine dehydrogenase"/>
    <property type="match status" value="1"/>
</dbReference>
<feature type="region of interest" description="Disordered" evidence="5">
    <location>
        <begin position="832"/>
        <end position="878"/>
    </location>
</feature>
<evidence type="ECO:0000313" key="9">
    <source>
        <dbReference type="Proteomes" id="UP001165653"/>
    </source>
</evidence>
<evidence type="ECO:0000256" key="5">
    <source>
        <dbReference type="SAM" id="MobiDB-lite"/>
    </source>
</evidence>
<gene>
    <name evidence="8" type="ORF">OJ996_21270</name>
</gene>
<feature type="domain" description="Cytochrome c" evidence="7">
    <location>
        <begin position="422"/>
        <end position="561"/>
    </location>
</feature>
<dbReference type="InterPro" id="IPR036909">
    <property type="entry name" value="Cyt_c-like_dom_sf"/>
</dbReference>
<dbReference type="InterPro" id="IPR015943">
    <property type="entry name" value="WD40/YVTN_repeat-like_dom_sf"/>
</dbReference>
<evidence type="ECO:0000256" key="6">
    <source>
        <dbReference type="SAM" id="SignalP"/>
    </source>
</evidence>
<dbReference type="SUPFAM" id="SSF46626">
    <property type="entry name" value="Cytochrome c"/>
    <property type="match status" value="2"/>
</dbReference>
<dbReference type="EMBL" id="JAPDDR010000012">
    <property type="protein sequence ID" value="MCW1916134.1"/>
    <property type="molecule type" value="Genomic_DNA"/>
</dbReference>
<dbReference type="InterPro" id="IPR011964">
    <property type="entry name" value="YVTN_b-propeller_repeat"/>
</dbReference>
<dbReference type="InterPro" id="IPR051200">
    <property type="entry name" value="Host-pathogen_enzymatic-act"/>
</dbReference>
<keyword evidence="2 4" id="KW-0479">Metal-binding</keyword>
<dbReference type="PROSITE" id="PS51007">
    <property type="entry name" value="CYTC"/>
    <property type="match status" value="2"/>
</dbReference>
<feature type="compositionally biased region" description="Polar residues" evidence="5">
    <location>
        <begin position="849"/>
        <end position="863"/>
    </location>
</feature>
<evidence type="ECO:0000256" key="3">
    <source>
        <dbReference type="ARBA" id="ARBA00023004"/>
    </source>
</evidence>
<evidence type="ECO:0000256" key="4">
    <source>
        <dbReference type="PROSITE-ProRule" id="PRU00433"/>
    </source>
</evidence>
<sequence>MMILRILSAALAVAFPCAWAQTFTHFEARHVHPISLTPDGKTLLAVNSPDASLSVFNCSNSLRQSPLLIGEIPVGLEPVSVRARTDSEAWVVNEVSDSISIVSLIDGSVIDTLQVPDEPADVHFAAGKAFVSCSANRMLRVFNATTRAPLGSISLEGVAPRAITSNADGSRIYVAFLLSGNRTTILPRTTAPAQPVPDNPNLPAAPTTALIVAANDPRIAHNVIDHDVAEINTSTLAVTRYFGDTGTHPFDLALRPGSDELWIANSESLNLIRYEPNLRGKFARHRLSKIQLNGDATPLIHDLNPGIDYGVKPNTAASSQALAQPTAIVFPASGQDAWIVAFNSDRVARVDVQSGAVSARIDLRSEGEGSALMRGPRGLALTPDGTRLFVLNKISNSITTIDTGTAAVLTEIPSGSNDPTPAAIRQGRGFLFDARLSGNGTVSCATCHLDADRDGLAWDQGDPGGEMVTMKGAFLSAHILTLEDRVMHPMKGPMVTQTLVGMGGNVTPLVTPPEAITAKFHWRGDKPSLQSFNSTYDKLMGGNEIPAADMDALSAYLMTLRHHPNPNRNPDRTLPTALGNGNPVKGRDMFNNHEKSHCAMCHALPAGTDQNIDRKLEVNGTQEMKNPPLRTIYQRANLYNPASGAASLSGFGLGSDGSGHEMPKVHFYHLDNLSKVQELRDVSAFLMCFDTGTAPAVGRSMTIDHARKGSAAVTAEMDLLEARAAPLILDCDVVLRGKIGGVSRSYRYVPASARYVSDRAGEAPLTRAALLALIQPGDSATLLGVLQGNGGRLGGDRDGNGVSDGNEAAPVLTISPAADGVILKWPGPSSGWYPQSSPSPAGPWGPMTAPSQFLLNEESSALPTSVEPRRFFRLHSTR</sequence>
<evidence type="ECO:0000259" key="7">
    <source>
        <dbReference type="PROSITE" id="PS51007"/>
    </source>
</evidence>